<protein>
    <recommendedName>
        <fullName evidence="3">Anti-anti-sigma regulatory factor (Antagonist of anti-sigma factor)</fullName>
    </recommendedName>
</protein>
<dbReference type="AlphaFoldDB" id="A0A1M7PMT6"/>
<dbReference type="RefSeq" id="WP_073202041.1">
    <property type="nucleotide sequence ID" value="NZ_FRCZ01000004.1"/>
</dbReference>
<dbReference type="CDD" id="cd07041">
    <property type="entry name" value="STAS_RsbR_RsbS_like"/>
    <property type="match status" value="1"/>
</dbReference>
<reference evidence="1 2" key="1">
    <citation type="submission" date="2016-11" db="EMBL/GenBank/DDBJ databases">
        <authorList>
            <person name="Jaros S."/>
            <person name="Januszkiewicz K."/>
            <person name="Wedrychowicz H."/>
        </authorList>
    </citation>
    <scope>NUCLEOTIDE SEQUENCE [LARGE SCALE GENOMIC DNA]</scope>
    <source>
        <strain evidence="1 2">CGMCC 1.10681</strain>
    </source>
</reference>
<evidence type="ECO:0008006" key="3">
    <source>
        <dbReference type="Google" id="ProtNLM"/>
    </source>
</evidence>
<dbReference type="STRING" id="1027249.SAMN05216179_2359"/>
<keyword evidence="2" id="KW-1185">Reference proteome</keyword>
<dbReference type="PANTHER" id="PTHR33745:SF8">
    <property type="entry name" value="BLUE-LIGHT PHOTORECEPTOR"/>
    <property type="match status" value="1"/>
</dbReference>
<dbReference type="Gene3D" id="3.30.450.20">
    <property type="entry name" value="PAS domain"/>
    <property type="match status" value="1"/>
</dbReference>
<gene>
    <name evidence="1" type="ORF">SAMN05216179_2359</name>
</gene>
<accession>A0A1M7PMT6</accession>
<dbReference type="PANTHER" id="PTHR33745">
    <property type="entry name" value="RSBT ANTAGONIST PROTEIN RSBS-RELATED"/>
    <property type="match status" value="1"/>
</dbReference>
<evidence type="ECO:0000313" key="2">
    <source>
        <dbReference type="Proteomes" id="UP000184184"/>
    </source>
</evidence>
<dbReference type="SUPFAM" id="SSF52091">
    <property type="entry name" value="SpoIIaa-like"/>
    <property type="match status" value="1"/>
</dbReference>
<proteinExistence type="predicted"/>
<dbReference type="OrthoDB" id="2835068at2"/>
<organism evidence="1 2">
    <name type="scientific">Gracilibacillus kekensis</name>
    <dbReference type="NCBI Taxonomy" id="1027249"/>
    <lineage>
        <taxon>Bacteria</taxon>
        <taxon>Bacillati</taxon>
        <taxon>Bacillota</taxon>
        <taxon>Bacilli</taxon>
        <taxon>Bacillales</taxon>
        <taxon>Bacillaceae</taxon>
        <taxon>Gracilibacillus</taxon>
    </lineage>
</organism>
<dbReference type="Proteomes" id="UP000184184">
    <property type="component" value="Unassembled WGS sequence"/>
</dbReference>
<dbReference type="InterPro" id="IPR051932">
    <property type="entry name" value="Bact_StressResp_Reg"/>
</dbReference>
<name>A0A1M7PMT6_9BACI</name>
<evidence type="ECO:0000313" key="1">
    <source>
        <dbReference type="EMBL" id="SHN18573.1"/>
    </source>
</evidence>
<dbReference type="Gene3D" id="3.30.750.24">
    <property type="entry name" value="STAS domain"/>
    <property type="match status" value="1"/>
</dbReference>
<dbReference type="InterPro" id="IPR036513">
    <property type="entry name" value="STAS_dom_sf"/>
</dbReference>
<dbReference type="EMBL" id="FRCZ01000004">
    <property type="protein sequence ID" value="SHN18573.1"/>
    <property type="molecule type" value="Genomic_DNA"/>
</dbReference>
<sequence>MTSIGTLSSFSDAKKILEAIGENIIVADVNYNIVWINPKAVNLLTKVISFFDVEKVEDIIGINMSHFHRNPDYQKKIMDNLLDTHSSRINIKNEYVADIIINPIKSDKTIVGYVVMLMDVTTVVEEEQRKEEIIQELSAPILHVWDNTLAIPILGIVDKSRFKIILKKLIKQCEQEDTEYVIIDFSGIKKWNKELPNKINEMSSCLSLMGIEAFMVGVKPELAQSLAIEKGLYNVPKFGTSKEAIKHIISQ</sequence>